<evidence type="ECO:0000256" key="9">
    <source>
        <dbReference type="PROSITE-ProRule" id="PRU01263"/>
    </source>
</evidence>
<dbReference type="EMBL" id="JBEHCU010005459">
    <property type="protein sequence ID" value="KAL1399764.1"/>
    <property type="molecule type" value="Genomic_DNA"/>
</dbReference>
<protein>
    <recommendedName>
        <fullName evidence="15">Zinc finger protein</fullName>
    </recommendedName>
</protein>
<keyword evidence="14" id="KW-1185">Reference proteome</keyword>
<evidence type="ECO:0000313" key="13">
    <source>
        <dbReference type="EMBL" id="KAL1399764.1"/>
    </source>
</evidence>
<dbReference type="InterPro" id="IPR013087">
    <property type="entry name" value="Znf_C2H2_type"/>
</dbReference>
<dbReference type="SUPFAM" id="SSF57716">
    <property type="entry name" value="Glucocorticoid receptor-like (DNA-binding domain)"/>
    <property type="match status" value="1"/>
</dbReference>
<comment type="subcellular location">
    <subcellularLocation>
        <location evidence="1">Nucleus</location>
    </subcellularLocation>
</comment>
<evidence type="ECO:0000259" key="12">
    <source>
        <dbReference type="PROSITE" id="PS51915"/>
    </source>
</evidence>
<keyword evidence="4 8" id="KW-0863">Zinc-finger</keyword>
<feature type="domain" description="C2H2-type" evidence="11">
    <location>
        <begin position="325"/>
        <end position="352"/>
    </location>
</feature>
<feature type="region of interest" description="Disordered" evidence="10">
    <location>
        <begin position="276"/>
        <end position="303"/>
    </location>
</feature>
<dbReference type="FunFam" id="3.30.160.60:FF:000145">
    <property type="entry name" value="Zinc finger protein 574"/>
    <property type="match status" value="1"/>
</dbReference>
<dbReference type="Pfam" id="PF00096">
    <property type="entry name" value="zf-C2H2"/>
    <property type="match status" value="1"/>
</dbReference>
<name>A0ABD1DMZ1_CULPP</name>
<dbReference type="SUPFAM" id="SSF57667">
    <property type="entry name" value="beta-beta-alpha zinc fingers"/>
    <property type="match status" value="4"/>
</dbReference>
<keyword evidence="2 9" id="KW-0479">Metal-binding</keyword>
<dbReference type="InterPro" id="IPR012934">
    <property type="entry name" value="Znf_AD"/>
</dbReference>
<dbReference type="SMART" id="SM00868">
    <property type="entry name" value="zf-AD"/>
    <property type="match status" value="1"/>
</dbReference>
<dbReference type="Proteomes" id="UP001562425">
    <property type="component" value="Unassembled WGS sequence"/>
</dbReference>
<evidence type="ECO:0000256" key="5">
    <source>
        <dbReference type="ARBA" id="ARBA00022833"/>
    </source>
</evidence>
<dbReference type="PROSITE" id="PS50157">
    <property type="entry name" value="ZINC_FINGER_C2H2_2"/>
    <property type="match status" value="9"/>
</dbReference>
<feature type="region of interest" description="Disordered" evidence="10">
    <location>
        <begin position="352"/>
        <end position="373"/>
    </location>
</feature>
<feature type="binding site" evidence="9">
    <location>
        <position position="17"/>
    </location>
    <ligand>
        <name>Zn(2+)</name>
        <dbReference type="ChEBI" id="CHEBI:29105"/>
    </ligand>
</feature>
<keyword evidence="6" id="KW-0539">Nucleus</keyword>
<keyword evidence="5 9" id="KW-0862">Zinc</keyword>
<dbReference type="InterPro" id="IPR050527">
    <property type="entry name" value="Snail/Krueppel_Znf"/>
</dbReference>
<evidence type="ECO:0000256" key="10">
    <source>
        <dbReference type="SAM" id="MobiDB-lite"/>
    </source>
</evidence>
<evidence type="ECO:0000313" key="14">
    <source>
        <dbReference type="Proteomes" id="UP001562425"/>
    </source>
</evidence>
<dbReference type="GO" id="GO:0008270">
    <property type="term" value="F:zinc ion binding"/>
    <property type="evidence" value="ECO:0007669"/>
    <property type="project" value="UniProtKB-UniRule"/>
</dbReference>
<feature type="domain" description="C2H2-type" evidence="11">
    <location>
        <begin position="528"/>
        <end position="551"/>
    </location>
</feature>
<dbReference type="InterPro" id="IPR036236">
    <property type="entry name" value="Znf_C2H2_sf"/>
</dbReference>
<evidence type="ECO:0008006" key="15">
    <source>
        <dbReference type="Google" id="ProtNLM"/>
    </source>
</evidence>
<comment type="caution">
    <text evidence="13">The sequence shown here is derived from an EMBL/GenBank/DDBJ whole genome shotgun (WGS) entry which is preliminary data.</text>
</comment>
<evidence type="ECO:0000256" key="7">
    <source>
        <dbReference type="ARBA" id="ARBA00037948"/>
    </source>
</evidence>
<dbReference type="PANTHER" id="PTHR24388:SF104">
    <property type="entry name" value="AT-RICH BINDING PROTEIN-RELATED"/>
    <property type="match status" value="1"/>
</dbReference>
<feature type="domain" description="C2H2-type" evidence="11">
    <location>
        <begin position="419"/>
        <end position="446"/>
    </location>
</feature>
<dbReference type="GO" id="GO:0005634">
    <property type="term" value="C:nucleus"/>
    <property type="evidence" value="ECO:0007669"/>
    <property type="project" value="UniProtKB-SubCell"/>
</dbReference>
<organism evidence="13 14">
    <name type="scientific">Culex pipiens pipiens</name>
    <name type="common">Northern house mosquito</name>
    <dbReference type="NCBI Taxonomy" id="38569"/>
    <lineage>
        <taxon>Eukaryota</taxon>
        <taxon>Metazoa</taxon>
        <taxon>Ecdysozoa</taxon>
        <taxon>Arthropoda</taxon>
        <taxon>Hexapoda</taxon>
        <taxon>Insecta</taxon>
        <taxon>Pterygota</taxon>
        <taxon>Neoptera</taxon>
        <taxon>Endopterygota</taxon>
        <taxon>Diptera</taxon>
        <taxon>Nematocera</taxon>
        <taxon>Culicoidea</taxon>
        <taxon>Culicidae</taxon>
        <taxon>Culicinae</taxon>
        <taxon>Culicini</taxon>
        <taxon>Culex</taxon>
        <taxon>Culex</taxon>
    </lineage>
</organism>
<feature type="domain" description="C2H2-type" evidence="11">
    <location>
        <begin position="722"/>
        <end position="744"/>
    </location>
</feature>
<evidence type="ECO:0000256" key="8">
    <source>
        <dbReference type="PROSITE-ProRule" id="PRU00042"/>
    </source>
</evidence>
<feature type="binding site" evidence="9">
    <location>
        <position position="65"/>
    </location>
    <ligand>
        <name>Zn(2+)</name>
        <dbReference type="ChEBI" id="CHEBI:29105"/>
    </ligand>
</feature>
<evidence type="ECO:0000256" key="6">
    <source>
        <dbReference type="ARBA" id="ARBA00023242"/>
    </source>
</evidence>
<feature type="domain" description="C2H2-type" evidence="11">
    <location>
        <begin position="752"/>
        <end position="775"/>
    </location>
</feature>
<evidence type="ECO:0000259" key="11">
    <source>
        <dbReference type="PROSITE" id="PS50157"/>
    </source>
</evidence>
<feature type="domain" description="C2H2-type" evidence="11">
    <location>
        <begin position="380"/>
        <end position="407"/>
    </location>
</feature>
<feature type="domain" description="C2H2-type" evidence="11">
    <location>
        <begin position="581"/>
        <end position="608"/>
    </location>
</feature>
<evidence type="ECO:0000256" key="1">
    <source>
        <dbReference type="ARBA" id="ARBA00004123"/>
    </source>
</evidence>
<dbReference type="PROSITE" id="PS00028">
    <property type="entry name" value="ZINC_FINGER_C2H2_1"/>
    <property type="match status" value="9"/>
</dbReference>
<evidence type="ECO:0000256" key="3">
    <source>
        <dbReference type="ARBA" id="ARBA00022737"/>
    </source>
</evidence>
<feature type="compositionally biased region" description="Acidic residues" evidence="10">
    <location>
        <begin position="289"/>
        <end position="302"/>
    </location>
</feature>
<evidence type="ECO:0000256" key="4">
    <source>
        <dbReference type="ARBA" id="ARBA00022771"/>
    </source>
</evidence>
<dbReference type="AlphaFoldDB" id="A0ABD1DMZ1"/>
<keyword evidence="3" id="KW-0677">Repeat</keyword>
<proteinExistence type="inferred from homology"/>
<dbReference type="Pfam" id="PF07776">
    <property type="entry name" value="zf-AD"/>
    <property type="match status" value="1"/>
</dbReference>
<dbReference type="SMART" id="SM00355">
    <property type="entry name" value="ZnF_C2H2"/>
    <property type="match status" value="10"/>
</dbReference>
<feature type="binding site" evidence="9">
    <location>
        <position position="62"/>
    </location>
    <ligand>
        <name>Zn(2+)</name>
        <dbReference type="ChEBI" id="CHEBI:29105"/>
    </ligand>
</feature>
<dbReference type="PROSITE" id="PS51915">
    <property type="entry name" value="ZAD"/>
    <property type="match status" value="1"/>
</dbReference>
<sequence>MMQSIPPNHPPQLNDFCRICLLRKAQLRPLSAQTKPVMIPEMLYKLTGTMLNLNEQLPRVICEDCFTKLDLAYSVTEEFRRQEELLRSLWWKGALVDQLVAYSRTEESRRKPHSEEIIERLAGERREQVTVEQVEQEDQASVGSGLADLDEDFGADQEETILPVEQLVPLVKPESLEATDLDIEMLSDGQEKEPTDQLFDNGLEMVLELEDLQTIGALPAELLEQLAWYGMSEDEPTYSVTFIPSDSEYDQSDKDTDYVPDDEFLLLSMRSELEPSAADETVELRDDESVASDPDLADDVADVDFHPDPARVTAKKRYWHQKGEFECSVCKKVLPSRRTLYVHVKKHNARREGQFSASLQESKEQESDHQDELEKGEGKFQCEYCQKRFPLLSRFKKHVERHEQLRAAGIPERNRTGRYKCSICGSRFAEAGRLTQHMRRHEAIQDGTFACRICGHRFGARLEQEKHERRHEKDPVLRTDRDKIKQPILVTKNDKVMYKCGDCQNVYVSQASYFTHARRHIVAKAGLYQCQDCGMRYVIKKHLRHHQRTVHKLFIKVEPDDETEADVNAEPAPVDIGKRLPYCGQCDAYFLNQLNYGLHMRVHQESSPIEVNHQRVHTNLQTVEFKCNVCKIALPSRLALLRHLRGAHEMTTWRGYGVTKTCKRSKYILKPAKPLPQANLNAYFAWEDQRKPIPDSASDRPPVIPTRAEAVTMLEQLEDGSCHCTKCGKTFNSIQSAATHARRHKIIEAGIYTCEVCQQAFGARLERENHMKNAH</sequence>
<reference evidence="13 14" key="1">
    <citation type="submission" date="2024-05" db="EMBL/GenBank/DDBJ databases">
        <title>Culex pipiens pipiens assembly and annotation.</title>
        <authorList>
            <person name="Alout H."/>
            <person name="Durand T."/>
        </authorList>
    </citation>
    <scope>NUCLEOTIDE SEQUENCE [LARGE SCALE GENOMIC DNA]</scope>
    <source>
        <strain evidence="13">HA-2024</strain>
        <tissue evidence="13">Whole body</tissue>
    </source>
</reference>
<feature type="domain" description="C2H2-type" evidence="11">
    <location>
        <begin position="449"/>
        <end position="476"/>
    </location>
</feature>
<feature type="compositionally biased region" description="Basic and acidic residues" evidence="10">
    <location>
        <begin position="361"/>
        <end position="373"/>
    </location>
</feature>
<accession>A0ABD1DMZ1</accession>
<evidence type="ECO:0000256" key="2">
    <source>
        <dbReference type="ARBA" id="ARBA00022723"/>
    </source>
</evidence>
<gene>
    <name evidence="13" type="ORF">pipiens_001163</name>
</gene>
<dbReference type="Gene3D" id="3.30.160.60">
    <property type="entry name" value="Classic Zinc Finger"/>
    <property type="match status" value="5"/>
</dbReference>
<feature type="domain" description="C2H2-type" evidence="11">
    <location>
        <begin position="498"/>
        <end position="525"/>
    </location>
</feature>
<feature type="binding site" evidence="9">
    <location>
        <position position="20"/>
    </location>
    <ligand>
        <name>Zn(2+)</name>
        <dbReference type="ChEBI" id="CHEBI:29105"/>
    </ligand>
</feature>
<dbReference type="PANTHER" id="PTHR24388">
    <property type="entry name" value="ZINC FINGER PROTEIN"/>
    <property type="match status" value="1"/>
</dbReference>
<feature type="domain" description="ZAD" evidence="12">
    <location>
        <begin position="15"/>
        <end position="89"/>
    </location>
</feature>
<comment type="similarity">
    <text evidence="7">Belongs to the snail C2H2-type zinc-finger protein family.</text>
</comment>
<dbReference type="Pfam" id="PF13894">
    <property type="entry name" value="zf-C2H2_4"/>
    <property type="match status" value="1"/>
</dbReference>